<dbReference type="CDD" id="cd07407">
    <property type="entry name" value="MPP_YHR202W_N"/>
    <property type="match status" value="1"/>
</dbReference>
<evidence type="ECO:0000256" key="2">
    <source>
        <dbReference type="SAM" id="SignalP"/>
    </source>
</evidence>
<feature type="domain" description="Calcineurin-like phosphoesterase" evidence="3">
    <location>
        <begin position="43"/>
        <end position="266"/>
    </location>
</feature>
<dbReference type="PIRSF" id="PIRSF017316">
    <property type="entry name" value="Pesterase_C1039"/>
    <property type="match status" value="1"/>
</dbReference>
<dbReference type="GO" id="GO:0016787">
    <property type="term" value="F:hydrolase activity"/>
    <property type="evidence" value="ECO:0007669"/>
    <property type="project" value="InterPro"/>
</dbReference>
<evidence type="ECO:0000259" key="4">
    <source>
        <dbReference type="Pfam" id="PF21953"/>
    </source>
</evidence>
<dbReference type="InterPro" id="IPR014485">
    <property type="entry name" value="Pesterase_C1039"/>
</dbReference>
<dbReference type="SUPFAM" id="SSF55816">
    <property type="entry name" value="5'-nucleotidase (syn. UDP-sugar hydrolase), C-terminal domain"/>
    <property type="match status" value="1"/>
</dbReference>
<dbReference type="SUPFAM" id="SSF56300">
    <property type="entry name" value="Metallo-dependent phosphatases"/>
    <property type="match status" value="1"/>
</dbReference>
<dbReference type="EMBL" id="JAUIQD010000001">
    <property type="protein sequence ID" value="KAK3363448.1"/>
    <property type="molecule type" value="Genomic_DNA"/>
</dbReference>
<dbReference type="InterPro" id="IPR004843">
    <property type="entry name" value="Calcineurin-like_PHP"/>
</dbReference>
<dbReference type="Pfam" id="PF00149">
    <property type="entry name" value="Metallophos"/>
    <property type="match status" value="1"/>
</dbReference>
<feature type="compositionally biased region" description="Basic and acidic residues" evidence="1">
    <location>
        <begin position="489"/>
        <end position="498"/>
    </location>
</feature>
<accession>A0AAJ0HVH9</accession>
<dbReference type="FunFam" id="3.90.780.10:FF:000009">
    <property type="entry name" value="Ser/Thr protein phosphatase family"/>
    <property type="match status" value="1"/>
</dbReference>
<feature type="region of interest" description="Disordered" evidence="1">
    <location>
        <begin position="489"/>
        <end position="514"/>
    </location>
</feature>
<dbReference type="GO" id="GO:0005829">
    <property type="term" value="C:cytosol"/>
    <property type="evidence" value="ECO:0007669"/>
    <property type="project" value="TreeGrafter"/>
</dbReference>
<dbReference type="GO" id="GO:0009166">
    <property type="term" value="P:nucleotide catabolic process"/>
    <property type="evidence" value="ECO:0007669"/>
    <property type="project" value="InterPro"/>
</dbReference>
<dbReference type="InterPro" id="IPR053828">
    <property type="entry name" value="Nucleosidase_C"/>
</dbReference>
<reference evidence="5" key="1">
    <citation type="journal article" date="2023" name="Mol. Phylogenet. Evol.">
        <title>Genome-scale phylogeny and comparative genomics of the fungal order Sordariales.</title>
        <authorList>
            <person name="Hensen N."/>
            <person name="Bonometti L."/>
            <person name="Westerberg I."/>
            <person name="Brannstrom I.O."/>
            <person name="Guillou S."/>
            <person name="Cros-Aarteil S."/>
            <person name="Calhoun S."/>
            <person name="Haridas S."/>
            <person name="Kuo A."/>
            <person name="Mondo S."/>
            <person name="Pangilinan J."/>
            <person name="Riley R."/>
            <person name="LaButti K."/>
            <person name="Andreopoulos B."/>
            <person name="Lipzen A."/>
            <person name="Chen C."/>
            <person name="Yan M."/>
            <person name="Daum C."/>
            <person name="Ng V."/>
            <person name="Clum A."/>
            <person name="Steindorff A."/>
            <person name="Ohm R.A."/>
            <person name="Martin F."/>
            <person name="Silar P."/>
            <person name="Natvig D.O."/>
            <person name="Lalanne C."/>
            <person name="Gautier V."/>
            <person name="Ament-Velasquez S.L."/>
            <person name="Kruys A."/>
            <person name="Hutchinson M.I."/>
            <person name="Powell A.J."/>
            <person name="Barry K."/>
            <person name="Miller A.N."/>
            <person name="Grigoriev I.V."/>
            <person name="Debuchy R."/>
            <person name="Gladieux P."/>
            <person name="Hiltunen Thoren M."/>
            <person name="Johannesson H."/>
        </authorList>
    </citation>
    <scope>NUCLEOTIDE SEQUENCE</scope>
    <source>
        <strain evidence="5">CBS 955.72</strain>
    </source>
</reference>
<keyword evidence="6" id="KW-1185">Reference proteome</keyword>
<reference evidence="5" key="2">
    <citation type="submission" date="2023-06" db="EMBL/GenBank/DDBJ databases">
        <authorList>
            <consortium name="Lawrence Berkeley National Laboratory"/>
            <person name="Haridas S."/>
            <person name="Hensen N."/>
            <person name="Bonometti L."/>
            <person name="Westerberg I."/>
            <person name="Brannstrom I.O."/>
            <person name="Guillou S."/>
            <person name="Cros-Aarteil S."/>
            <person name="Calhoun S."/>
            <person name="Kuo A."/>
            <person name="Mondo S."/>
            <person name="Pangilinan J."/>
            <person name="Riley R."/>
            <person name="Labutti K."/>
            <person name="Andreopoulos B."/>
            <person name="Lipzen A."/>
            <person name="Chen C."/>
            <person name="Yanf M."/>
            <person name="Daum C."/>
            <person name="Ng V."/>
            <person name="Clum A."/>
            <person name="Steindorff A."/>
            <person name="Ohm R."/>
            <person name="Martin F."/>
            <person name="Silar P."/>
            <person name="Natvig D."/>
            <person name="Lalanne C."/>
            <person name="Gautier V."/>
            <person name="Ament-Velasquez S.L."/>
            <person name="Kruys A."/>
            <person name="Hutchinson M.I."/>
            <person name="Powell A.J."/>
            <person name="Barry K."/>
            <person name="Miller A.N."/>
            <person name="Grigoriev I.V."/>
            <person name="Debuchy R."/>
            <person name="Gladieux P."/>
            <person name="Thoren M.H."/>
            <person name="Johannesson H."/>
        </authorList>
    </citation>
    <scope>NUCLEOTIDE SEQUENCE</scope>
    <source>
        <strain evidence="5">CBS 955.72</strain>
    </source>
</reference>
<dbReference type="Pfam" id="PF21953">
    <property type="entry name" value="NadN_nucleosid_C"/>
    <property type="match status" value="1"/>
</dbReference>
<feature type="domain" description="Putative 5'-nucleotidase C-terminal" evidence="4">
    <location>
        <begin position="365"/>
        <end position="579"/>
    </location>
</feature>
<evidence type="ECO:0000256" key="1">
    <source>
        <dbReference type="SAM" id="MobiDB-lite"/>
    </source>
</evidence>
<protein>
    <submittedName>
        <fullName evidence="5">Metallo-dependent phosphatase-like protein</fullName>
    </submittedName>
</protein>
<comment type="caution">
    <text evidence="5">The sequence shown here is derived from an EMBL/GenBank/DDBJ whole genome shotgun (WGS) entry which is preliminary data.</text>
</comment>
<dbReference type="AlphaFoldDB" id="A0AAJ0HVH9"/>
<name>A0AAJ0HVH9_9PEZI</name>
<dbReference type="FunFam" id="3.60.21.10:FF:000043">
    <property type="entry name" value="Ser/Thr protein phosphatase family"/>
    <property type="match status" value="1"/>
</dbReference>
<evidence type="ECO:0000259" key="3">
    <source>
        <dbReference type="Pfam" id="PF00149"/>
    </source>
</evidence>
<sequence length="618" mass="69038">MGPRSVKVCGAIAALVSAAAAAQPGAVKPVGVPMRDLVWGKLNFLHTTDTHGWHGGHLQESQYSADWGDYVSFAEHMRARADEEGVDLLLVDTGDRVEGNGLYDASSPKGQYYYDIYKEQQIDIICTGNHELYQASTADEEHQRTVPNFKDSYIASNLDYIDPATGERIPQAQRYRKFQTKNQKLDIMAFGFLFDFTGNANNTVVQPVRQTIQEEWFQEAIREKPDVFVVIGHVGVQMQEFKDIFTAIRTQNWDTPIIFFGGHVHVRDATAYDSRSFAIASGRYFETIGWMSVDGTLEKTDSSSTFTDLSFSRRYIDNNLLGLRHHTGLDATAFPTEHGRNVTAMIAKGRAELDLDYTFGCAPQDYWMTRTPYPDDSSIYTLLEKEILPAVAAGPGREDVPRLVIMNTGAIRFDIFKGAFTRDTTYIVSPFLSVLNYVPDVPYEVANKVLAMLNSGGQIFDAAGAAELKYMAIPEQWAIRESIIYEKSTPRGSDEGRYKQKPLTGGDGDDDSNTEPVLIEGYTTRDDIGNDGDDAVHVNIDFYVVPNCIQAEVGFSGDDEEKPETVDLVFFDFIQPWVLLALRFSGAVYGKDDVKSYVDGTFTELMAGWIKENWPAKC</sequence>
<evidence type="ECO:0000313" key="6">
    <source>
        <dbReference type="Proteomes" id="UP001275084"/>
    </source>
</evidence>
<keyword evidence="2" id="KW-0732">Signal</keyword>
<dbReference type="Proteomes" id="UP001275084">
    <property type="component" value="Unassembled WGS sequence"/>
</dbReference>
<dbReference type="Gene3D" id="3.60.21.10">
    <property type="match status" value="1"/>
</dbReference>
<dbReference type="InterPro" id="IPR006179">
    <property type="entry name" value="5_nucleotidase/apyrase"/>
</dbReference>
<organism evidence="5 6">
    <name type="scientific">Lasiosphaeria hispida</name>
    <dbReference type="NCBI Taxonomy" id="260671"/>
    <lineage>
        <taxon>Eukaryota</taxon>
        <taxon>Fungi</taxon>
        <taxon>Dikarya</taxon>
        <taxon>Ascomycota</taxon>
        <taxon>Pezizomycotina</taxon>
        <taxon>Sordariomycetes</taxon>
        <taxon>Sordariomycetidae</taxon>
        <taxon>Sordariales</taxon>
        <taxon>Lasiosphaeriaceae</taxon>
        <taxon>Lasiosphaeria</taxon>
    </lineage>
</organism>
<dbReference type="PANTHER" id="PTHR11575">
    <property type="entry name" value="5'-NUCLEOTIDASE-RELATED"/>
    <property type="match status" value="1"/>
</dbReference>
<dbReference type="FunFam" id="3.90.780.10:FF:000008">
    <property type="entry name" value="Ser/Thr protein phosphatase family"/>
    <property type="match status" value="1"/>
</dbReference>
<feature type="chain" id="PRO_5042581158" evidence="2">
    <location>
        <begin position="22"/>
        <end position="618"/>
    </location>
</feature>
<gene>
    <name evidence="5" type="ORF">B0T25DRAFT_527479</name>
</gene>
<feature type="signal peptide" evidence="2">
    <location>
        <begin position="1"/>
        <end position="21"/>
    </location>
</feature>
<dbReference type="Gene3D" id="3.90.780.10">
    <property type="entry name" value="5'-Nucleotidase, C-terminal domain"/>
    <property type="match status" value="2"/>
</dbReference>
<dbReference type="GO" id="GO:0005576">
    <property type="term" value="C:extracellular region"/>
    <property type="evidence" value="ECO:0007669"/>
    <property type="project" value="UniProtKB-ARBA"/>
</dbReference>
<dbReference type="InterPro" id="IPR041823">
    <property type="entry name" value="YHR202W_N"/>
</dbReference>
<proteinExistence type="predicted"/>
<dbReference type="InterPro" id="IPR036907">
    <property type="entry name" value="5'-Nucleotdase_C_sf"/>
</dbReference>
<dbReference type="PANTHER" id="PTHR11575:SF43">
    <property type="entry name" value="SER_THR PROTEIN PHOSPHATASE FAMILY (AFU_ORTHOLOGUE AFUA_3G04160)"/>
    <property type="match status" value="1"/>
</dbReference>
<dbReference type="InterPro" id="IPR029052">
    <property type="entry name" value="Metallo-depent_PP-like"/>
</dbReference>
<evidence type="ECO:0000313" key="5">
    <source>
        <dbReference type="EMBL" id="KAK3363448.1"/>
    </source>
</evidence>